<dbReference type="Pfam" id="PF00005">
    <property type="entry name" value="ABC_tran"/>
    <property type="match status" value="1"/>
</dbReference>
<dbReference type="OrthoDB" id="6500128at2759"/>
<keyword evidence="7" id="KW-1185">Reference proteome</keyword>
<evidence type="ECO:0000259" key="5">
    <source>
        <dbReference type="PROSITE" id="PS50893"/>
    </source>
</evidence>
<dbReference type="GO" id="GO:0042626">
    <property type="term" value="F:ATPase-coupled transmembrane transporter activity"/>
    <property type="evidence" value="ECO:0007669"/>
    <property type="project" value="TreeGrafter"/>
</dbReference>
<keyword evidence="3" id="KW-0547">Nucleotide-binding</keyword>
<dbReference type="InterPro" id="IPR027417">
    <property type="entry name" value="P-loop_NTPase"/>
</dbReference>
<dbReference type="Proteomes" id="UP001140094">
    <property type="component" value="Unassembled WGS sequence"/>
</dbReference>
<dbReference type="EMBL" id="JANBUO010000003">
    <property type="protein sequence ID" value="KAJ2809397.1"/>
    <property type="molecule type" value="Genomic_DNA"/>
</dbReference>
<evidence type="ECO:0000256" key="4">
    <source>
        <dbReference type="ARBA" id="ARBA00022840"/>
    </source>
</evidence>
<dbReference type="GO" id="GO:0016887">
    <property type="term" value="F:ATP hydrolysis activity"/>
    <property type="evidence" value="ECO:0007669"/>
    <property type="project" value="InterPro"/>
</dbReference>
<dbReference type="PANTHER" id="PTHR24223">
    <property type="entry name" value="ATP-BINDING CASSETTE SUB-FAMILY C"/>
    <property type="match status" value="1"/>
</dbReference>
<dbReference type="InterPro" id="IPR003439">
    <property type="entry name" value="ABC_transporter-like_ATP-bd"/>
</dbReference>
<dbReference type="SMART" id="SM00382">
    <property type="entry name" value="AAA"/>
    <property type="match status" value="1"/>
</dbReference>
<dbReference type="CDD" id="cd03244">
    <property type="entry name" value="ABCC_MRP_domain2"/>
    <property type="match status" value="1"/>
</dbReference>
<comment type="subcellular location">
    <subcellularLocation>
        <location evidence="1">Membrane</location>
        <topology evidence="1">Multi-pass membrane protein</topology>
    </subcellularLocation>
</comment>
<dbReference type="Gene3D" id="3.40.50.300">
    <property type="entry name" value="P-loop containing nucleotide triphosphate hydrolases"/>
    <property type="match status" value="1"/>
</dbReference>
<dbReference type="InterPro" id="IPR003593">
    <property type="entry name" value="AAA+_ATPase"/>
</dbReference>
<feature type="domain" description="ABC transporter" evidence="5">
    <location>
        <begin position="33"/>
        <end position="326"/>
    </location>
</feature>
<evidence type="ECO:0000313" key="7">
    <source>
        <dbReference type="Proteomes" id="UP001140094"/>
    </source>
</evidence>
<name>A0A9W8I6T5_9FUNG</name>
<organism evidence="6 7">
    <name type="scientific">Coemansia guatemalensis</name>
    <dbReference type="NCBI Taxonomy" id="2761395"/>
    <lineage>
        <taxon>Eukaryota</taxon>
        <taxon>Fungi</taxon>
        <taxon>Fungi incertae sedis</taxon>
        <taxon>Zoopagomycota</taxon>
        <taxon>Kickxellomycotina</taxon>
        <taxon>Kickxellomycetes</taxon>
        <taxon>Kickxellales</taxon>
        <taxon>Kickxellaceae</taxon>
        <taxon>Coemansia</taxon>
    </lineage>
</organism>
<dbReference type="SUPFAM" id="SSF52540">
    <property type="entry name" value="P-loop containing nucleoside triphosphate hydrolases"/>
    <property type="match status" value="1"/>
</dbReference>
<keyword evidence="4 6" id="KW-0067">ATP-binding</keyword>
<proteinExistence type="inferred from homology"/>
<reference evidence="6" key="1">
    <citation type="submission" date="2022-07" db="EMBL/GenBank/DDBJ databases">
        <title>Phylogenomic reconstructions and comparative analyses of Kickxellomycotina fungi.</title>
        <authorList>
            <person name="Reynolds N.K."/>
            <person name="Stajich J.E."/>
            <person name="Barry K."/>
            <person name="Grigoriev I.V."/>
            <person name="Crous P."/>
            <person name="Smith M.E."/>
        </authorList>
    </citation>
    <scope>NUCLEOTIDE SEQUENCE</scope>
    <source>
        <strain evidence="6">NRRL 1565</strain>
    </source>
</reference>
<dbReference type="PROSITE" id="PS50893">
    <property type="entry name" value="ABC_TRANSPORTER_2"/>
    <property type="match status" value="1"/>
</dbReference>
<dbReference type="GO" id="GO:0005524">
    <property type="term" value="F:ATP binding"/>
    <property type="evidence" value="ECO:0007669"/>
    <property type="project" value="UniProtKB-KW"/>
</dbReference>
<gene>
    <name evidence="6" type="primary">YBT1_1</name>
    <name evidence="6" type="ORF">H4R20_000122</name>
</gene>
<comment type="caution">
    <text evidence="6">The sequence shown here is derived from an EMBL/GenBank/DDBJ whole genome shotgun (WGS) entry which is preliminary data.</text>
</comment>
<dbReference type="InterPro" id="IPR050173">
    <property type="entry name" value="ABC_transporter_C-like"/>
</dbReference>
<accession>A0A9W8I6T5</accession>
<evidence type="ECO:0000256" key="3">
    <source>
        <dbReference type="ARBA" id="ARBA00022741"/>
    </source>
</evidence>
<sequence>MFRKFIDIKPEAPYIIDGNRPSAEWPASGKIEIRNFSMTYREDLPPSLTNINLTIYPGEKIGIVGRTGAGKSSLAKALFRLVPDGTTGSILIDGQDISQFGVGDLRPRLGIIPQESTIFSGTYKRNLDPLDEFSIEEIWSALLKCNIASKVSPPHVKNSPPQNNMQAENDKEYEMMKTMYDKQWSTAGKWMKLFMLLFTKWPKKEISNYEVSEPPYGLWNNTQGGGRGFSGGQGQLFSLCRLLLRKRRIIVLDEATAEVDLETDKEIHRLIRDEFSNSTVLTIAHRLETVMNSDRIIVMDKGQIAEVGPPQELIKQGGLFAKLVEANDFGQ</sequence>
<evidence type="ECO:0000313" key="6">
    <source>
        <dbReference type="EMBL" id="KAJ2809397.1"/>
    </source>
</evidence>
<comment type="similarity">
    <text evidence="2">Belongs to the ABC transporter superfamily. ABCC family. Conjugate transporter (TC 3.A.1.208) subfamily.</text>
</comment>
<protein>
    <submittedName>
        <fullName evidence="6">Transporter of the ATP-binding cassette (ABC)</fullName>
    </submittedName>
</protein>
<dbReference type="GO" id="GO:0016020">
    <property type="term" value="C:membrane"/>
    <property type="evidence" value="ECO:0007669"/>
    <property type="project" value="UniProtKB-SubCell"/>
</dbReference>
<dbReference type="PANTHER" id="PTHR24223:SF456">
    <property type="entry name" value="MULTIDRUG RESISTANCE-ASSOCIATED PROTEIN LETHAL(2)03659"/>
    <property type="match status" value="1"/>
</dbReference>
<dbReference type="AlphaFoldDB" id="A0A9W8I6T5"/>
<evidence type="ECO:0000256" key="1">
    <source>
        <dbReference type="ARBA" id="ARBA00004141"/>
    </source>
</evidence>
<evidence type="ECO:0000256" key="2">
    <source>
        <dbReference type="ARBA" id="ARBA00009726"/>
    </source>
</evidence>